<feature type="transmembrane region" description="Helical" evidence="11">
    <location>
        <begin position="304"/>
        <end position="326"/>
    </location>
</feature>
<evidence type="ECO:0000256" key="10">
    <source>
        <dbReference type="ARBA" id="ARBA00023136"/>
    </source>
</evidence>
<evidence type="ECO:0000259" key="12">
    <source>
        <dbReference type="Pfam" id="PF01694"/>
    </source>
</evidence>
<keyword evidence="8 11" id="KW-0720">Serine protease</keyword>
<keyword evidence="14" id="KW-1185">Reference proteome</keyword>
<dbReference type="InterPro" id="IPR002610">
    <property type="entry name" value="Peptidase_S54_rhomboid-like"/>
</dbReference>
<feature type="transmembrane region" description="Helical" evidence="11">
    <location>
        <begin position="338"/>
        <end position="367"/>
    </location>
</feature>
<dbReference type="STRING" id="1257118.L8H3K7"/>
<name>L8H3K7_ACACF</name>
<comment type="catalytic activity">
    <reaction evidence="1 11">
        <text>Cleaves type-1 transmembrane domains using a catalytic dyad composed of serine and histidine that are contributed by different transmembrane domains.</text>
        <dbReference type="EC" id="3.4.21.105"/>
    </reaction>
</comment>
<evidence type="ECO:0000256" key="5">
    <source>
        <dbReference type="ARBA" id="ARBA00022670"/>
    </source>
</evidence>
<dbReference type="Pfam" id="PF01694">
    <property type="entry name" value="Rhomboid"/>
    <property type="match status" value="1"/>
</dbReference>
<dbReference type="RefSeq" id="XP_004341070.1">
    <property type="nucleotide sequence ID" value="XM_004341022.1"/>
</dbReference>
<dbReference type="GeneID" id="14919776"/>
<evidence type="ECO:0000256" key="1">
    <source>
        <dbReference type="ARBA" id="ARBA00000156"/>
    </source>
</evidence>
<evidence type="ECO:0000256" key="9">
    <source>
        <dbReference type="ARBA" id="ARBA00022989"/>
    </source>
</evidence>
<dbReference type="EMBL" id="KB007939">
    <property type="protein sequence ID" value="ELR19006.1"/>
    <property type="molecule type" value="Genomic_DNA"/>
</dbReference>
<dbReference type="EC" id="3.4.21.105" evidence="4"/>
<dbReference type="PANTHER" id="PTHR22936:SF69">
    <property type="entry name" value="RHOMBOID-LIKE PROTEIN"/>
    <property type="match status" value="1"/>
</dbReference>
<protein>
    <recommendedName>
        <fullName evidence="4">rhomboid protease</fullName>
        <ecNumber evidence="4">3.4.21.105</ecNumber>
    </recommendedName>
</protein>
<keyword evidence="5 11" id="KW-0645">Protease</keyword>
<feature type="transmembrane region" description="Helical" evidence="11">
    <location>
        <begin position="406"/>
        <end position="429"/>
    </location>
</feature>
<accession>L8H3K7</accession>
<reference evidence="13 14" key="1">
    <citation type="journal article" date="2013" name="Genome Biol.">
        <title>Genome of Acanthamoeba castellanii highlights extensive lateral gene transfer and early evolution of tyrosine kinase signaling.</title>
        <authorList>
            <person name="Clarke M."/>
            <person name="Lohan A.J."/>
            <person name="Liu B."/>
            <person name="Lagkouvardos I."/>
            <person name="Roy S."/>
            <person name="Zafar N."/>
            <person name="Bertelli C."/>
            <person name="Schilde C."/>
            <person name="Kianianmomeni A."/>
            <person name="Burglin T.R."/>
            <person name="Frech C."/>
            <person name="Turcotte B."/>
            <person name="Kopec K.O."/>
            <person name="Synnott J.M."/>
            <person name="Choo C."/>
            <person name="Paponov I."/>
            <person name="Finkler A."/>
            <person name="Soon Heng Tan C."/>
            <person name="Hutchins A.P."/>
            <person name="Weinmeier T."/>
            <person name="Rattei T."/>
            <person name="Chu J.S."/>
            <person name="Gimenez G."/>
            <person name="Irimia M."/>
            <person name="Rigden D.J."/>
            <person name="Fitzpatrick D.A."/>
            <person name="Lorenzo-Morales J."/>
            <person name="Bateman A."/>
            <person name="Chiu C.H."/>
            <person name="Tang P."/>
            <person name="Hegemann P."/>
            <person name="Fromm H."/>
            <person name="Raoult D."/>
            <person name="Greub G."/>
            <person name="Miranda-Saavedra D."/>
            <person name="Chen N."/>
            <person name="Nash P."/>
            <person name="Ginger M.L."/>
            <person name="Horn M."/>
            <person name="Schaap P."/>
            <person name="Caler L."/>
            <person name="Loftus B."/>
        </authorList>
    </citation>
    <scope>NUCLEOTIDE SEQUENCE [LARGE SCALE GENOMIC DNA]</scope>
    <source>
        <strain evidence="13 14">Neff</strain>
    </source>
</reference>
<dbReference type="GO" id="GO:0006508">
    <property type="term" value="P:proteolysis"/>
    <property type="evidence" value="ECO:0007669"/>
    <property type="project" value="UniProtKB-KW"/>
</dbReference>
<evidence type="ECO:0000256" key="2">
    <source>
        <dbReference type="ARBA" id="ARBA00004141"/>
    </source>
</evidence>
<comment type="similarity">
    <text evidence="3 11">Belongs to the peptidase S54 family.</text>
</comment>
<comment type="caution">
    <text evidence="11">Lacks conserved residue(s) required for the propagation of feature annotation.</text>
</comment>
<dbReference type="InterPro" id="IPR022764">
    <property type="entry name" value="Peptidase_S54_rhomboid_dom"/>
</dbReference>
<dbReference type="GO" id="GO:0004252">
    <property type="term" value="F:serine-type endopeptidase activity"/>
    <property type="evidence" value="ECO:0007669"/>
    <property type="project" value="InterPro"/>
</dbReference>
<evidence type="ECO:0000256" key="3">
    <source>
        <dbReference type="ARBA" id="ARBA00009045"/>
    </source>
</evidence>
<feature type="transmembrane region" description="Helical" evidence="11">
    <location>
        <begin position="271"/>
        <end position="292"/>
    </location>
</feature>
<dbReference type="SUPFAM" id="SSF144091">
    <property type="entry name" value="Rhomboid-like"/>
    <property type="match status" value="1"/>
</dbReference>
<gene>
    <name evidence="13" type="ORF">ACA1_234740</name>
</gene>
<sequence length="459" mass="49678">MDYLHGWDARPDQGPGLVGRLTARGSAMVDSWFGLGTSEQLALDGPSLLERQLTEASAPPSSSFAFATPAALPMWDIDFGFDASPLPSTIGGGGPPALPPRSLRYNDSDRLSLNEMATASSLDFEMDTFPQSLPSRDLTHHPLPTPDAHLRHEIFADAADESSDDDVVDYQRDNRGKLNLYVNSNSNDHNMEGSDFWSDSSPAPALVAKPKYWPVFILLVTAADIAGLILELAWNGGVEDFQDNPFFGPTSETLKTLGAKWTLAILEKNEAWRFFTAMFLHVGIVHLLINILRVGWTLERQIGFWRIGPIYILSGFAGNLASCIFLPNTITVGASGAAFGLAGVLVADLILNWGIVGLALALAVGLLPGLDNFAHIGGLVQGFLAGLVLLPSLAARVKHCYRLLRWLIILLIPPINALLLAIGLVVVYYNVNPNDPTWCDVCTTIDCIPVLSWCNYGSA</sequence>
<evidence type="ECO:0000313" key="14">
    <source>
        <dbReference type="Proteomes" id="UP000011083"/>
    </source>
</evidence>
<feature type="transmembrane region" description="Helical" evidence="11">
    <location>
        <begin position="212"/>
        <end position="234"/>
    </location>
</feature>
<evidence type="ECO:0000256" key="11">
    <source>
        <dbReference type="RuleBase" id="RU362115"/>
    </source>
</evidence>
<dbReference type="InterPro" id="IPR035952">
    <property type="entry name" value="Rhomboid-like_sf"/>
</dbReference>
<evidence type="ECO:0000256" key="7">
    <source>
        <dbReference type="ARBA" id="ARBA00022801"/>
    </source>
</evidence>
<dbReference type="OrthoDB" id="17726at2759"/>
<dbReference type="Gene3D" id="1.20.1540.10">
    <property type="entry name" value="Rhomboid-like"/>
    <property type="match status" value="1"/>
</dbReference>
<dbReference type="KEGG" id="acan:ACA1_234740"/>
<evidence type="ECO:0000313" key="13">
    <source>
        <dbReference type="EMBL" id="ELR19006.1"/>
    </source>
</evidence>
<keyword evidence="7 11" id="KW-0378">Hydrolase</keyword>
<keyword evidence="9 11" id="KW-1133">Transmembrane helix</keyword>
<proteinExistence type="inferred from homology"/>
<evidence type="ECO:0000256" key="4">
    <source>
        <dbReference type="ARBA" id="ARBA00013039"/>
    </source>
</evidence>
<organism evidence="13 14">
    <name type="scientific">Acanthamoeba castellanii (strain ATCC 30010 / Neff)</name>
    <dbReference type="NCBI Taxonomy" id="1257118"/>
    <lineage>
        <taxon>Eukaryota</taxon>
        <taxon>Amoebozoa</taxon>
        <taxon>Discosea</taxon>
        <taxon>Longamoebia</taxon>
        <taxon>Centramoebida</taxon>
        <taxon>Acanthamoebidae</taxon>
        <taxon>Acanthamoeba</taxon>
    </lineage>
</organism>
<evidence type="ECO:0000256" key="6">
    <source>
        <dbReference type="ARBA" id="ARBA00022692"/>
    </source>
</evidence>
<feature type="domain" description="Peptidase S54 rhomboid" evidence="12">
    <location>
        <begin position="269"/>
        <end position="391"/>
    </location>
</feature>
<comment type="function">
    <text evidence="11">Serine protease involved in intramembrane proteolysis.</text>
</comment>
<dbReference type="AlphaFoldDB" id="L8H3K7"/>
<keyword evidence="6 11" id="KW-0812">Transmembrane</keyword>
<keyword evidence="10 11" id="KW-0472">Membrane</keyword>
<comment type="subcellular location">
    <subcellularLocation>
        <location evidence="2 11">Membrane</location>
        <topology evidence="2 11">Multi-pass membrane protein</topology>
    </subcellularLocation>
</comment>
<dbReference type="VEuPathDB" id="AmoebaDB:ACA1_234740"/>
<feature type="transmembrane region" description="Helical" evidence="11">
    <location>
        <begin position="373"/>
        <end position="394"/>
    </location>
</feature>
<dbReference type="PANTHER" id="PTHR22936">
    <property type="entry name" value="RHOMBOID-RELATED"/>
    <property type="match status" value="1"/>
</dbReference>
<evidence type="ECO:0000256" key="8">
    <source>
        <dbReference type="ARBA" id="ARBA00022825"/>
    </source>
</evidence>
<dbReference type="Proteomes" id="UP000011083">
    <property type="component" value="Unassembled WGS sequence"/>
</dbReference>
<dbReference type="GO" id="GO:0016020">
    <property type="term" value="C:membrane"/>
    <property type="evidence" value="ECO:0007669"/>
    <property type="project" value="UniProtKB-SubCell"/>
</dbReference>